<dbReference type="ExpressionAtlas" id="A0A2K3E659">
    <property type="expression patterns" value="baseline"/>
</dbReference>
<gene>
    <name evidence="2" type="ORF">CHLRE_01g022450v5</name>
</gene>
<dbReference type="AlphaFoldDB" id="A0A2K3E659"/>
<evidence type="ECO:0000313" key="2">
    <source>
        <dbReference type="EMBL" id="PNW88278.1"/>
    </source>
</evidence>
<dbReference type="Pfam" id="PF07707">
    <property type="entry name" value="BACK"/>
    <property type="match status" value="1"/>
</dbReference>
<dbReference type="Gene3D" id="1.25.40.420">
    <property type="match status" value="1"/>
</dbReference>
<dbReference type="Gramene" id="PNW88278">
    <property type="protein sequence ID" value="PNW88278"/>
    <property type="gene ID" value="CHLRE_01g022450v5"/>
</dbReference>
<accession>A0A2K3E659</accession>
<dbReference type="OrthoDB" id="561910at2759"/>
<reference evidence="2 3" key="1">
    <citation type="journal article" date="2007" name="Science">
        <title>The Chlamydomonas genome reveals the evolution of key animal and plant functions.</title>
        <authorList>
            <person name="Merchant S.S."/>
            <person name="Prochnik S.E."/>
            <person name="Vallon O."/>
            <person name="Harris E.H."/>
            <person name="Karpowicz S.J."/>
            <person name="Witman G.B."/>
            <person name="Terry A."/>
            <person name="Salamov A."/>
            <person name="Fritz-Laylin L.K."/>
            <person name="Marechal-Drouard L."/>
            <person name="Marshall W.F."/>
            <person name="Qu L.H."/>
            <person name="Nelson D.R."/>
            <person name="Sanderfoot A.A."/>
            <person name="Spalding M.H."/>
            <person name="Kapitonov V.V."/>
            <person name="Ren Q."/>
            <person name="Ferris P."/>
            <person name="Lindquist E."/>
            <person name="Shapiro H."/>
            <person name="Lucas S.M."/>
            <person name="Grimwood J."/>
            <person name="Schmutz J."/>
            <person name="Cardol P."/>
            <person name="Cerutti H."/>
            <person name="Chanfreau G."/>
            <person name="Chen C.L."/>
            <person name="Cognat V."/>
            <person name="Croft M.T."/>
            <person name="Dent R."/>
            <person name="Dutcher S."/>
            <person name="Fernandez E."/>
            <person name="Fukuzawa H."/>
            <person name="Gonzalez-Ballester D."/>
            <person name="Gonzalez-Halphen D."/>
            <person name="Hallmann A."/>
            <person name="Hanikenne M."/>
            <person name="Hippler M."/>
            <person name="Inwood W."/>
            <person name="Jabbari K."/>
            <person name="Kalanon M."/>
            <person name="Kuras R."/>
            <person name="Lefebvre P.A."/>
            <person name="Lemaire S.D."/>
            <person name="Lobanov A.V."/>
            <person name="Lohr M."/>
            <person name="Manuell A."/>
            <person name="Meier I."/>
            <person name="Mets L."/>
            <person name="Mittag M."/>
            <person name="Mittelmeier T."/>
            <person name="Moroney J.V."/>
            <person name="Moseley J."/>
            <person name="Napoli C."/>
            <person name="Nedelcu A.M."/>
            <person name="Niyogi K."/>
            <person name="Novoselov S.V."/>
            <person name="Paulsen I.T."/>
            <person name="Pazour G."/>
            <person name="Purton S."/>
            <person name="Ral J.P."/>
            <person name="Riano-Pachon D.M."/>
            <person name="Riekhof W."/>
            <person name="Rymarquis L."/>
            <person name="Schroda M."/>
            <person name="Stern D."/>
            <person name="Umen J."/>
            <person name="Willows R."/>
            <person name="Wilson N."/>
            <person name="Zimmer S.L."/>
            <person name="Allmer J."/>
            <person name="Balk J."/>
            <person name="Bisova K."/>
            <person name="Chen C.J."/>
            <person name="Elias M."/>
            <person name="Gendler K."/>
            <person name="Hauser C."/>
            <person name="Lamb M.R."/>
            <person name="Ledford H."/>
            <person name="Long J.C."/>
            <person name="Minagawa J."/>
            <person name="Page M.D."/>
            <person name="Pan J."/>
            <person name="Pootakham W."/>
            <person name="Roje S."/>
            <person name="Rose A."/>
            <person name="Stahlberg E."/>
            <person name="Terauchi A.M."/>
            <person name="Yang P."/>
            <person name="Ball S."/>
            <person name="Bowler C."/>
            <person name="Dieckmann C.L."/>
            <person name="Gladyshev V.N."/>
            <person name="Green P."/>
            <person name="Jorgensen R."/>
            <person name="Mayfield S."/>
            <person name="Mueller-Roeber B."/>
            <person name="Rajamani S."/>
            <person name="Sayre R.T."/>
            <person name="Brokstein P."/>
            <person name="Dubchak I."/>
            <person name="Goodstein D."/>
            <person name="Hornick L."/>
            <person name="Huang Y.W."/>
            <person name="Jhaveri J."/>
            <person name="Luo Y."/>
            <person name="Martinez D."/>
            <person name="Ngau W.C."/>
            <person name="Otillar B."/>
            <person name="Poliakov A."/>
            <person name="Porter A."/>
            <person name="Szajkowski L."/>
            <person name="Werner G."/>
            <person name="Zhou K."/>
            <person name="Grigoriev I.V."/>
            <person name="Rokhsar D.S."/>
            <person name="Grossman A.R."/>
        </authorList>
    </citation>
    <scope>NUCLEOTIDE SEQUENCE [LARGE SCALE GENOMIC DNA]</scope>
    <source>
        <strain evidence="3">CC-503</strain>
    </source>
</reference>
<dbReference type="InterPro" id="IPR011705">
    <property type="entry name" value="BACK"/>
</dbReference>
<dbReference type="KEGG" id="cre:CHLRE_01g022450v5"/>
<organism evidence="2 3">
    <name type="scientific">Chlamydomonas reinhardtii</name>
    <name type="common">Chlamydomonas smithii</name>
    <dbReference type="NCBI Taxonomy" id="3055"/>
    <lineage>
        <taxon>Eukaryota</taxon>
        <taxon>Viridiplantae</taxon>
        <taxon>Chlorophyta</taxon>
        <taxon>core chlorophytes</taxon>
        <taxon>Chlorophyceae</taxon>
        <taxon>CS clade</taxon>
        <taxon>Chlamydomonadales</taxon>
        <taxon>Chlamydomonadaceae</taxon>
        <taxon>Chlamydomonas</taxon>
    </lineage>
</organism>
<proteinExistence type="predicted"/>
<dbReference type="EMBL" id="CM008962">
    <property type="protein sequence ID" value="PNW88278.1"/>
    <property type="molecule type" value="Genomic_DNA"/>
</dbReference>
<evidence type="ECO:0000313" key="3">
    <source>
        <dbReference type="Proteomes" id="UP000006906"/>
    </source>
</evidence>
<name>A0A2K3E659_CHLRE</name>
<dbReference type="InParanoid" id="A0A2K3E659"/>
<dbReference type="GeneID" id="66052030"/>
<dbReference type="Proteomes" id="UP000006906">
    <property type="component" value="Chromosome 1"/>
</dbReference>
<evidence type="ECO:0000259" key="1">
    <source>
        <dbReference type="Pfam" id="PF07707"/>
    </source>
</evidence>
<dbReference type="PROSITE" id="PS51257">
    <property type="entry name" value="PROKAR_LIPOPROTEIN"/>
    <property type="match status" value="1"/>
</dbReference>
<protein>
    <recommendedName>
        <fullName evidence="1">BACK domain-containing protein</fullName>
    </recommendedName>
</protein>
<keyword evidence="3" id="KW-1185">Reference proteome</keyword>
<sequence length="301" mass="29796">MFAAQLRGCWSAGDAPAAPAAGSGTASSAASGCTGSGSKADVGVARAAIRFIYTGKLEREACGAPEAAAAGSGSHSKGCSNSGTLVGSSSSSGGGLSIPELLAVRRQACFMQIGDCVGACDKELCSLLAATGPPLPPPATGKPAAGAARPSAAAAGRVGASGGTAAATAATADAAVPPVLQLYADESLLPLESEEPDSFKAVLAAAHKALVAHFTSAPTTLNSAVLTKQLEELPVAAMEALLASDSFSTDDESSVLLLLAKWRAADLGNRGSGQELKTLCALVRLSQLGPVYLRYILPEQG</sequence>
<dbReference type="PaxDb" id="3055-EDP09263"/>
<dbReference type="RefSeq" id="XP_042928410.1">
    <property type="nucleotide sequence ID" value="XM_043058496.1"/>
</dbReference>
<feature type="domain" description="BACK" evidence="1">
    <location>
        <begin position="225"/>
        <end position="294"/>
    </location>
</feature>